<dbReference type="InterPro" id="IPR010708">
    <property type="entry name" value="5'(3')-deoxyribonucleotidase"/>
</dbReference>
<accession>A0ABS2WGS0</accession>
<sequence length="194" mass="22257">MKIGIDIDGTIKDTQSAAVQVYNEALNRKVKREDIKEFHLDKAYGLSKKEGAHLWRKLEHKIYSLAVPLPDAAEVLTQLQQQGHEIHFITARPGKPNIVDITKKWLKKHGFPYNGENLKMSAQNKAEVARRLGIELFFEDAPQHLDRLVEAGIPTVIVDAVYNRDYPHDLPRITSWKQVFALVEQMEARRVPDE</sequence>
<name>A0ABS2WGS0_9BACL</name>
<evidence type="ECO:0000313" key="4">
    <source>
        <dbReference type="EMBL" id="MBN2908630.1"/>
    </source>
</evidence>
<evidence type="ECO:0000256" key="2">
    <source>
        <dbReference type="ARBA" id="ARBA00022801"/>
    </source>
</evidence>
<keyword evidence="5" id="KW-1185">Reference proteome</keyword>
<dbReference type="RefSeq" id="WP_205492913.1">
    <property type="nucleotide sequence ID" value="NZ_JAFHAP010000004.1"/>
</dbReference>
<dbReference type="Pfam" id="PF06941">
    <property type="entry name" value="NT5C"/>
    <property type="match status" value="1"/>
</dbReference>
<dbReference type="SUPFAM" id="SSF56784">
    <property type="entry name" value="HAD-like"/>
    <property type="match status" value="1"/>
</dbReference>
<dbReference type="PIRSF" id="PIRSF021362">
    <property type="entry name" value="UCP021362_HAD"/>
    <property type="match status" value="1"/>
</dbReference>
<dbReference type="EMBL" id="JAFHAP010000004">
    <property type="protein sequence ID" value="MBN2908630.1"/>
    <property type="molecule type" value="Genomic_DNA"/>
</dbReference>
<dbReference type="EC" id="3.1.3.-" evidence="3"/>
<evidence type="ECO:0000256" key="3">
    <source>
        <dbReference type="PIRNR" id="PIRNR021362"/>
    </source>
</evidence>
<dbReference type="PANTHER" id="PTHR35134">
    <property type="entry name" value="NUCLEOTIDASE YQFW-RELATED"/>
    <property type="match status" value="1"/>
</dbReference>
<dbReference type="Gene3D" id="3.40.50.1000">
    <property type="entry name" value="HAD superfamily/HAD-like"/>
    <property type="match status" value="1"/>
</dbReference>
<dbReference type="InterPro" id="IPR036412">
    <property type="entry name" value="HAD-like_sf"/>
</dbReference>
<dbReference type="InterPro" id="IPR052419">
    <property type="entry name" value="5_3-deoxyribonucleotidase-like"/>
</dbReference>
<dbReference type="Proteomes" id="UP001177120">
    <property type="component" value="Unassembled WGS sequence"/>
</dbReference>
<reference evidence="4" key="1">
    <citation type="journal article" date="2024" name="Int. J. Syst. Evol. Microbiol.">
        <title>Polycladomyces zharkentensis sp. nov., a novel thermophilic cellulose- and starch-degrading member of the Bacillota from a geothermal aquifer in Kazakhstan.</title>
        <authorList>
            <person name="Mashzhan A."/>
            <person name="Kistaubayeva A."/>
            <person name="Javier-Lopez R."/>
            <person name="Bissenova U."/>
            <person name="Bissenbay A."/>
            <person name="Birkeland N.K."/>
        </authorList>
    </citation>
    <scope>NUCLEOTIDE SEQUENCE</scope>
    <source>
        <strain evidence="4">ZKZ2T</strain>
    </source>
</reference>
<keyword evidence="2 3" id="KW-0378">Hydrolase</keyword>
<dbReference type="InterPro" id="IPR009206">
    <property type="entry name" value="Nucleotidase_putative"/>
</dbReference>
<comment type="caution">
    <text evidence="4">The sequence shown here is derived from an EMBL/GenBank/DDBJ whole genome shotgun (WGS) entry which is preliminary data.</text>
</comment>
<dbReference type="PANTHER" id="PTHR35134:SF2">
    <property type="entry name" value="NUCLEOTIDASE YQFW-RELATED"/>
    <property type="match status" value="1"/>
</dbReference>
<protein>
    <recommendedName>
        <fullName evidence="3">Nucleotidase</fullName>
        <ecNumber evidence="3">3.1.3.-</ecNumber>
    </recommendedName>
</protein>
<dbReference type="InterPro" id="IPR023214">
    <property type="entry name" value="HAD_sf"/>
</dbReference>
<proteinExistence type="inferred from homology"/>
<evidence type="ECO:0000256" key="1">
    <source>
        <dbReference type="ARBA" id="ARBA00009589"/>
    </source>
</evidence>
<organism evidence="4 5">
    <name type="scientific">Polycladomyces zharkentensis</name>
    <dbReference type="NCBI Taxonomy" id="2807616"/>
    <lineage>
        <taxon>Bacteria</taxon>
        <taxon>Bacillati</taxon>
        <taxon>Bacillota</taxon>
        <taxon>Bacilli</taxon>
        <taxon>Bacillales</taxon>
        <taxon>Thermoactinomycetaceae</taxon>
        <taxon>Polycladomyces</taxon>
    </lineage>
</organism>
<evidence type="ECO:0000313" key="5">
    <source>
        <dbReference type="Proteomes" id="UP001177120"/>
    </source>
</evidence>
<comment type="similarity">
    <text evidence="1 3">Belongs to the 5'(3')-deoxyribonucleotidase family.</text>
</comment>
<gene>
    <name evidence="4" type="ORF">JQC72_03735</name>
</gene>